<dbReference type="Proteomes" id="UP001628193">
    <property type="component" value="Unassembled WGS sequence"/>
</dbReference>
<evidence type="ECO:0000256" key="2">
    <source>
        <dbReference type="ARBA" id="ARBA00023136"/>
    </source>
</evidence>
<dbReference type="EMBL" id="BAAFGK010000004">
    <property type="protein sequence ID" value="GAB0058268.1"/>
    <property type="molecule type" value="Genomic_DNA"/>
</dbReference>
<reference evidence="6 7" key="1">
    <citation type="submission" date="2024-09" db="EMBL/GenBank/DDBJ databases">
        <title>Draft genome sequence of Candidatus Magnetaquicoccaceae bacterium FCR-1.</title>
        <authorList>
            <person name="Shimoshige H."/>
            <person name="Shimamura S."/>
            <person name="Taoka A."/>
            <person name="Kobayashi H."/>
            <person name="Maekawa T."/>
        </authorList>
    </citation>
    <scope>NUCLEOTIDE SEQUENCE [LARGE SCALE GENOMIC DNA]</scope>
    <source>
        <strain evidence="6 7">FCR-1</strain>
    </source>
</reference>
<dbReference type="PANTHER" id="PTHR34597">
    <property type="entry name" value="SLR1661 PROTEIN"/>
    <property type="match status" value="1"/>
</dbReference>
<dbReference type="InterPro" id="IPR013686">
    <property type="entry name" value="Polypept-transport_assoc_ShlB"/>
</dbReference>
<dbReference type="Gene3D" id="2.40.160.50">
    <property type="entry name" value="membrane protein fhac: a member of the omp85/tpsb transporter family"/>
    <property type="match status" value="1"/>
</dbReference>
<name>A0ABQ0CBM2_9PROT</name>
<comment type="caution">
    <text evidence="6">The sequence shown here is derived from an EMBL/GenBank/DDBJ whole genome shotgun (WGS) entry which is preliminary data.</text>
</comment>
<proteinExistence type="predicted"/>
<feature type="domain" description="POTRA" evidence="5">
    <location>
        <begin position="90"/>
        <end position="165"/>
    </location>
</feature>
<keyword evidence="7" id="KW-1185">Reference proteome</keyword>
<accession>A0ABQ0CBM2</accession>
<dbReference type="PANTHER" id="PTHR34597:SF3">
    <property type="entry name" value="OUTER MEMBRANE TRANSPORTER CDIB"/>
    <property type="match status" value="1"/>
</dbReference>
<keyword evidence="2" id="KW-0472">Membrane</keyword>
<organism evidence="6 7">
    <name type="scientific">Candidatus Magnetaquiglobus chichijimensis</name>
    <dbReference type="NCBI Taxonomy" id="3141448"/>
    <lineage>
        <taxon>Bacteria</taxon>
        <taxon>Pseudomonadati</taxon>
        <taxon>Pseudomonadota</taxon>
        <taxon>Magnetococcia</taxon>
        <taxon>Magnetococcales</taxon>
        <taxon>Candidatus Magnetaquicoccaceae</taxon>
        <taxon>Candidatus Magnetaquiglobus</taxon>
    </lineage>
</organism>
<evidence type="ECO:0000256" key="4">
    <source>
        <dbReference type="SAM" id="SignalP"/>
    </source>
</evidence>
<evidence type="ECO:0000313" key="7">
    <source>
        <dbReference type="Proteomes" id="UP001628193"/>
    </source>
</evidence>
<dbReference type="InterPro" id="IPR034746">
    <property type="entry name" value="POTRA"/>
</dbReference>
<dbReference type="PROSITE" id="PS51779">
    <property type="entry name" value="POTRA"/>
    <property type="match status" value="1"/>
</dbReference>
<sequence>MTAHGRIRWLASLALAGLAVLFQNHGWAAGLPTDIAPSPQSLRELEERAAPNQPVTENERKGQPGVVRDIEVDPGAQPKPESQIDKAVTFFLKGVKVIGNQTLPNQEIIDVVKPRLEKQVTSAELQDIAARITTLLTSKGYVTSRCIIPAQTVSDGTVILQVEENKLAQIQLTGRSSYRYDARVFSQHFHDLVGKIIHLETLNSRLKLLSKLPGTRIEPTLHKAPEGTSNLVLKITDFEDTHSLSFNNQASRYTGEFNGRYTGTLYNITGAGDSISAIFTANPLHPEFSNSLAMNYVRPFGDKGGVLQMSYTTVRYQLDPDEVGNDVVLYEGDSDTFAVRYEKPFLVDEGDFWWGIGLEKKHSTATTRLNTAFPGYNAGDTIVHGEDKLFVGELSLRATVMDSLLPERPAANTAALRVKHAFSGVFGSMTDDDVRWKLENMATAVNKLNVNGPIGNVNGLEPDFWKLYLSLSRLQMLPYRLSAVFQFDGEYTPSDKIPNAYNFVGANNGPSGYRYSLAIGRPIYEDMVNMMVGFRHATSYGHYWDENPGCGENVLIRGSYQCYADTGFLNLSFKYKMFFGDLEYQSVVNTFEQNQERIKLNIGARW</sequence>
<evidence type="ECO:0000256" key="3">
    <source>
        <dbReference type="SAM" id="MobiDB-lite"/>
    </source>
</evidence>
<dbReference type="Pfam" id="PF08479">
    <property type="entry name" value="POTRA_2"/>
    <property type="match status" value="1"/>
</dbReference>
<comment type="subcellular location">
    <subcellularLocation>
        <location evidence="1">Membrane</location>
    </subcellularLocation>
</comment>
<evidence type="ECO:0000259" key="5">
    <source>
        <dbReference type="PROSITE" id="PS51779"/>
    </source>
</evidence>
<keyword evidence="4" id="KW-0732">Signal</keyword>
<feature type="region of interest" description="Disordered" evidence="3">
    <location>
        <begin position="44"/>
        <end position="81"/>
    </location>
</feature>
<feature type="chain" id="PRO_5045553272" description="POTRA domain-containing protein" evidence="4">
    <location>
        <begin position="29"/>
        <end position="606"/>
    </location>
</feature>
<feature type="signal peptide" evidence="4">
    <location>
        <begin position="1"/>
        <end position="28"/>
    </location>
</feature>
<evidence type="ECO:0000256" key="1">
    <source>
        <dbReference type="ARBA" id="ARBA00004370"/>
    </source>
</evidence>
<dbReference type="InterPro" id="IPR051544">
    <property type="entry name" value="TPS_OM_transporter"/>
</dbReference>
<gene>
    <name evidence="6" type="ORF">SIID45300_02614</name>
</gene>
<dbReference type="Gene3D" id="3.10.20.310">
    <property type="entry name" value="membrane protein fhac"/>
    <property type="match status" value="1"/>
</dbReference>
<protein>
    <recommendedName>
        <fullName evidence="5">POTRA domain-containing protein</fullName>
    </recommendedName>
</protein>
<dbReference type="RefSeq" id="WP_420905946.1">
    <property type="nucleotide sequence ID" value="NZ_BAAFGK010000004.1"/>
</dbReference>
<evidence type="ECO:0000313" key="6">
    <source>
        <dbReference type="EMBL" id="GAB0058268.1"/>
    </source>
</evidence>